<organism evidence="11 12">
    <name type="scientific">Talaromyces pinophilus</name>
    <name type="common">Penicillium pinophilum</name>
    <dbReference type="NCBI Taxonomy" id="128442"/>
    <lineage>
        <taxon>Eukaryota</taxon>
        <taxon>Fungi</taxon>
        <taxon>Dikarya</taxon>
        <taxon>Ascomycota</taxon>
        <taxon>Pezizomycotina</taxon>
        <taxon>Eurotiomycetes</taxon>
        <taxon>Eurotiomycetidae</taxon>
        <taxon>Eurotiales</taxon>
        <taxon>Trichocomaceae</taxon>
        <taxon>Talaromyces</taxon>
        <taxon>Talaromyces sect. Talaromyces</taxon>
    </lineage>
</organism>
<dbReference type="Pfam" id="PF00664">
    <property type="entry name" value="ABC_membrane"/>
    <property type="match status" value="1"/>
</dbReference>
<keyword evidence="7 8" id="KW-0472">Membrane</keyword>
<dbReference type="SMART" id="SM00382">
    <property type="entry name" value="AAA"/>
    <property type="match status" value="2"/>
</dbReference>
<feature type="domain" description="ABC transmembrane type-1" evidence="10">
    <location>
        <begin position="471"/>
        <end position="747"/>
    </location>
</feature>
<evidence type="ECO:0000313" key="12">
    <source>
        <dbReference type="Proteomes" id="UP000053095"/>
    </source>
</evidence>
<gene>
    <name evidence="11" type="ORF">TCE0_034r10759</name>
</gene>
<evidence type="ECO:0000256" key="8">
    <source>
        <dbReference type="SAM" id="Phobius"/>
    </source>
</evidence>
<keyword evidence="5" id="KW-0067">ATP-binding</keyword>
<dbReference type="InterPro" id="IPR003593">
    <property type="entry name" value="AAA+_ATPase"/>
</dbReference>
<dbReference type="SUPFAM" id="SSF52540">
    <property type="entry name" value="P-loop containing nucleoside triphosphate hydrolases"/>
    <property type="match status" value="2"/>
</dbReference>
<dbReference type="PROSITE" id="PS50893">
    <property type="entry name" value="ABC_TRANSPORTER_2"/>
    <property type="match status" value="2"/>
</dbReference>
<dbReference type="InterPro" id="IPR017871">
    <property type="entry name" value="ABC_transporter-like_CS"/>
</dbReference>
<evidence type="ECO:0000256" key="4">
    <source>
        <dbReference type="ARBA" id="ARBA00022741"/>
    </source>
</evidence>
<dbReference type="GO" id="GO:0016020">
    <property type="term" value="C:membrane"/>
    <property type="evidence" value="ECO:0007669"/>
    <property type="project" value="UniProtKB-SubCell"/>
</dbReference>
<dbReference type="Gene3D" id="3.40.50.300">
    <property type="entry name" value="P-loop containing nucleotide triphosphate hydrolases"/>
    <property type="match status" value="2"/>
</dbReference>
<dbReference type="PANTHER" id="PTHR24223">
    <property type="entry name" value="ATP-BINDING CASSETTE SUB-FAMILY C"/>
    <property type="match status" value="1"/>
</dbReference>
<dbReference type="PANTHER" id="PTHR24223:SF345">
    <property type="entry name" value="ABC MULTIDRUG TRANSPORTER (EUROFUNG)"/>
    <property type="match status" value="1"/>
</dbReference>
<dbReference type="InterPro" id="IPR050173">
    <property type="entry name" value="ABC_transporter_C-like"/>
</dbReference>
<evidence type="ECO:0000256" key="1">
    <source>
        <dbReference type="ARBA" id="ARBA00004141"/>
    </source>
</evidence>
<evidence type="ECO:0000256" key="7">
    <source>
        <dbReference type="ARBA" id="ARBA00023136"/>
    </source>
</evidence>
<dbReference type="GO" id="GO:0005524">
    <property type="term" value="F:ATP binding"/>
    <property type="evidence" value="ECO:0007669"/>
    <property type="project" value="UniProtKB-KW"/>
</dbReference>
<dbReference type="CDD" id="cd03250">
    <property type="entry name" value="ABCC_MRP_domain1"/>
    <property type="match status" value="1"/>
</dbReference>
<feature type="transmembrane region" description="Helical" evidence="8">
    <location>
        <begin position="84"/>
        <end position="108"/>
    </location>
</feature>
<protein>
    <recommendedName>
        <fullName evidence="13">ABC transporter</fullName>
    </recommendedName>
</protein>
<keyword evidence="2" id="KW-0813">Transport</keyword>
<dbReference type="InterPro" id="IPR036640">
    <property type="entry name" value="ABC1_TM_sf"/>
</dbReference>
<comment type="caution">
    <text evidence="11">The sequence shown here is derived from an EMBL/GenBank/DDBJ whole genome shotgun (WGS) entry which is preliminary data.</text>
</comment>
<dbReference type="InterPro" id="IPR044726">
    <property type="entry name" value="ABCC_6TM_D2"/>
</dbReference>
<evidence type="ECO:0000259" key="9">
    <source>
        <dbReference type="PROSITE" id="PS50893"/>
    </source>
</evidence>
<comment type="subcellular location">
    <subcellularLocation>
        <location evidence="1">Membrane</location>
        <topology evidence="1">Multi-pass membrane protein</topology>
    </subcellularLocation>
</comment>
<evidence type="ECO:0000256" key="3">
    <source>
        <dbReference type="ARBA" id="ARBA00022692"/>
    </source>
</evidence>
<dbReference type="Gene3D" id="1.20.1560.10">
    <property type="entry name" value="ABC transporter type 1, transmembrane domain"/>
    <property type="match status" value="2"/>
</dbReference>
<evidence type="ECO:0000313" key="11">
    <source>
        <dbReference type="EMBL" id="GAM39312.1"/>
    </source>
</evidence>
<evidence type="ECO:0000256" key="2">
    <source>
        <dbReference type="ARBA" id="ARBA00022448"/>
    </source>
</evidence>
<feature type="transmembrane region" description="Helical" evidence="8">
    <location>
        <begin position="471"/>
        <end position="491"/>
    </location>
</feature>
<accession>A0A6V8HCV4</accession>
<dbReference type="InterPro" id="IPR003439">
    <property type="entry name" value="ABC_transporter-like_ATP-bd"/>
</dbReference>
<feature type="transmembrane region" description="Helical" evidence="8">
    <location>
        <begin position="503"/>
        <end position="528"/>
    </location>
</feature>
<keyword evidence="3 8" id="KW-0812">Transmembrane</keyword>
<dbReference type="Pfam" id="PF00005">
    <property type="entry name" value="ABC_tran"/>
    <property type="match status" value="2"/>
</dbReference>
<feature type="transmembrane region" description="Helical" evidence="8">
    <location>
        <begin position="605"/>
        <end position="625"/>
    </location>
</feature>
<dbReference type="EMBL" id="DF933830">
    <property type="protein sequence ID" value="GAM39312.1"/>
    <property type="molecule type" value="Genomic_DNA"/>
</dbReference>
<sequence>MKSPAISYDNGQATTLMSTDADSLDGVGEMIHEIWAQIIEVTIGVTFTMKVVKMLGYQSSLTSRIQELREEELWAASRLRWVMVYYNMSANALGIFSPAITLVISALISVARGGKLDTETAFTTIAILSMVTHPANMVMTIVPRVVAAFAGFERIQTFLLQPSLQDTRQVLSENTRNDLLWDWSNPAIQIQDLRIGREQLVLRNINMHIAAGTFAIISGPTGSGKSTLLRAILGEVVPVQGSIALSTRSIAYCAQKPWLQNGTIKEAICGTTNMYSDSEEYHERWYHEVVEICCLTHDLKNLPDGDQTQIGSKGLNLSGGQRQRVALARALFAKCDILLLDDTFSGLDGETERTIFKNLFGTSGLIRRLRTTTILVSNSSQCFHAADHIVVLKDHEILDQGNWQIFQFKAAFSTKFSSSSSNNYNAILAASFEKLNNQLRTRDETEIDLARKTGDPTLYGYYFGYIGFRNLLVLVGCTMSYSFFITFPQYWLQLWTDDGSRDLFYACGFLFLSIMSWASTSTLMWSVLIRLAPQSGSRLHERLLNIVTSAPLLYFSRTDVGSILNRFSQDMQLVDKELPSALQTVMIQIFKLLMQVILLCVAEKWLALSLPACVLLVYVIQKAYLRTSRQLRFLELETRAGVFSNFLETVEGLETIRSFGWSKAMIDANVLSVDNSQRPEFLLLCLQRWLNIVLDLLAAAIATGAVTFAVAFREHVSGAQVGIALNIMLVANTTLLRLVGNWTTLETSLGAIARLKSLETTPFEGGHAETSEPPEDWPSRGNIEFKNITASYQSGSVALQNLSLNVPAGQKLVVCGRTGSGKSTLLLTLLRLLDLQSGKIELDGIDIKHVRLDLLRQRCFIAVSQDPLLLPNETLRFNLDPDTSVTDDALVDALTETGLWLHFLESNTSYDEGATIIDVSGDFDKHPILHCKLALFQELSVGQCQLFALCRALVKARFLRSAGLKPVIALDEVTSSLDVETESTVYEIVDREFTKNGHTVIIVAHRLGALEKYMKVGRNAVALIVDGKLQVIQDIGPNTLQLLGQE</sequence>
<evidence type="ECO:0008006" key="13">
    <source>
        <dbReference type="Google" id="ProtNLM"/>
    </source>
</evidence>
<dbReference type="Proteomes" id="UP000053095">
    <property type="component" value="Unassembled WGS sequence"/>
</dbReference>
<dbReference type="GO" id="GO:0016887">
    <property type="term" value="F:ATP hydrolysis activity"/>
    <property type="evidence" value="ECO:0007669"/>
    <property type="project" value="InterPro"/>
</dbReference>
<evidence type="ECO:0000256" key="6">
    <source>
        <dbReference type="ARBA" id="ARBA00022989"/>
    </source>
</evidence>
<evidence type="ECO:0000256" key="5">
    <source>
        <dbReference type="ARBA" id="ARBA00022840"/>
    </source>
</evidence>
<name>A0A6V8HCV4_TALPI</name>
<keyword evidence="6 8" id="KW-1133">Transmembrane helix</keyword>
<dbReference type="CDD" id="cd18580">
    <property type="entry name" value="ABC_6TM_ABCC_D2"/>
    <property type="match status" value="1"/>
</dbReference>
<dbReference type="PROSITE" id="PS00211">
    <property type="entry name" value="ABC_TRANSPORTER_1"/>
    <property type="match status" value="2"/>
</dbReference>
<dbReference type="InterPro" id="IPR027417">
    <property type="entry name" value="P-loop_NTPase"/>
</dbReference>
<keyword evidence="4" id="KW-0547">Nucleotide-binding</keyword>
<proteinExistence type="predicted"/>
<keyword evidence="12" id="KW-1185">Reference proteome</keyword>
<dbReference type="AlphaFoldDB" id="A0A6V8HCV4"/>
<dbReference type="GO" id="GO:0140359">
    <property type="term" value="F:ABC-type transporter activity"/>
    <property type="evidence" value="ECO:0007669"/>
    <property type="project" value="InterPro"/>
</dbReference>
<dbReference type="SUPFAM" id="SSF90123">
    <property type="entry name" value="ABC transporter transmembrane region"/>
    <property type="match status" value="2"/>
</dbReference>
<feature type="domain" description="ABC transporter" evidence="9">
    <location>
        <begin position="783"/>
        <end position="1045"/>
    </location>
</feature>
<dbReference type="PROSITE" id="PS50929">
    <property type="entry name" value="ABC_TM1F"/>
    <property type="match status" value="1"/>
</dbReference>
<evidence type="ECO:0000259" key="10">
    <source>
        <dbReference type="PROSITE" id="PS50929"/>
    </source>
</evidence>
<reference evidence="12" key="1">
    <citation type="journal article" date="2015" name="Genome Announc.">
        <title>Draft genome sequence of Talaromyces cellulolyticus strain Y-94, a source of lignocellulosic biomass-degrading enzymes.</title>
        <authorList>
            <person name="Fujii T."/>
            <person name="Koike H."/>
            <person name="Sawayama S."/>
            <person name="Yano S."/>
            <person name="Inoue H."/>
        </authorList>
    </citation>
    <scope>NUCLEOTIDE SEQUENCE [LARGE SCALE GENOMIC DNA]</scope>
    <source>
        <strain evidence="12">Y-94</strain>
    </source>
</reference>
<dbReference type="FunFam" id="1.20.1560.10:FF:000066">
    <property type="entry name" value="ABC multidrug transporter (Eurofung)"/>
    <property type="match status" value="1"/>
</dbReference>
<dbReference type="InterPro" id="IPR011527">
    <property type="entry name" value="ABC1_TM_dom"/>
</dbReference>
<feature type="domain" description="ABC transporter" evidence="9">
    <location>
        <begin position="188"/>
        <end position="419"/>
    </location>
</feature>